<accession>A0A0G4J8U1</accession>
<geneLocation type="mitochondrion" evidence="3"/>
<evidence type="ECO:0000313" key="4">
    <source>
        <dbReference type="Proteomes" id="UP000039324"/>
    </source>
</evidence>
<dbReference type="OrthoDB" id="6105938at2759"/>
<reference evidence="2 4" key="1">
    <citation type="submission" date="2015-02" db="EMBL/GenBank/DDBJ databases">
        <authorList>
            <person name="Chooi Y.-H."/>
        </authorList>
    </citation>
    <scope>NUCLEOTIDE SEQUENCE [LARGE SCALE GENOMIC DNA]</scope>
    <source>
        <strain evidence="2">E3</strain>
    </source>
</reference>
<evidence type="ECO:0000256" key="1">
    <source>
        <dbReference type="SAM" id="MobiDB-lite"/>
    </source>
</evidence>
<feature type="region of interest" description="Disordered" evidence="1">
    <location>
        <begin position="71"/>
        <end position="104"/>
    </location>
</feature>
<dbReference type="Proteomes" id="UP000290189">
    <property type="component" value="Unassembled WGS sequence"/>
</dbReference>
<sequence>MNKDKFIDAIKSAPVKIAPRVRVALNGAAPEWFPKMPVSAGRAAKAPPTWNDPHKSDDDLEVVLFKSVAPKAVQQHQQKSPQKNLKLSGDAEQQKAGLPSPSLARLQIDGERRAEEQRVLRAAATSRLSAQAAAFHPSAGWHPVPTKSMTQEQIREHNRLLSIYMNDKRNHRAALKLSLHNARPGVSYDALMAEHRNRVWAFWRRKTRQYRRQMRQVQATQAPVQEPKRRSSWKTDANRRALIVVNDPVVLNSWLLALNLGTATSTTEALQRLQSVHVNIYDLLENRFITHESATALAKYSKRNGLIFPKRVADKSPALRLFLRPMYRK</sequence>
<dbReference type="AlphaFoldDB" id="A0A0G4J8U1"/>
<dbReference type="Proteomes" id="UP000039324">
    <property type="component" value="Unassembled WGS sequence"/>
</dbReference>
<evidence type="ECO:0000313" key="5">
    <source>
        <dbReference type="Proteomes" id="UP000290189"/>
    </source>
</evidence>
<reference evidence="3 5" key="2">
    <citation type="submission" date="2018-03" db="EMBL/GenBank/DDBJ databases">
        <authorList>
            <person name="Fogelqvist J."/>
        </authorList>
    </citation>
    <scope>NUCLEOTIDE SEQUENCE [LARGE SCALE GENOMIC DNA]</scope>
</reference>
<feature type="compositionally biased region" description="Polar residues" evidence="1">
    <location>
        <begin position="74"/>
        <end position="85"/>
    </location>
</feature>
<protein>
    <submittedName>
        <fullName evidence="2">Uncharacterized protein</fullName>
    </submittedName>
</protein>
<dbReference type="EMBL" id="CDSF01000155">
    <property type="protein sequence ID" value="CEP03779.1"/>
    <property type="molecule type" value="Genomic_DNA"/>
</dbReference>
<keyword evidence="4" id="KW-1185">Reference proteome</keyword>
<organism evidence="2 4">
    <name type="scientific">Plasmodiophora brassicae</name>
    <name type="common">Clubroot disease agent</name>
    <dbReference type="NCBI Taxonomy" id="37360"/>
    <lineage>
        <taxon>Eukaryota</taxon>
        <taxon>Sar</taxon>
        <taxon>Rhizaria</taxon>
        <taxon>Endomyxa</taxon>
        <taxon>Phytomyxea</taxon>
        <taxon>Plasmodiophorida</taxon>
        <taxon>Plasmodiophoridae</taxon>
        <taxon>Plasmodiophora</taxon>
    </lineage>
</organism>
<evidence type="ECO:0000313" key="2">
    <source>
        <dbReference type="EMBL" id="CEP03779.1"/>
    </source>
</evidence>
<proteinExistence type="predicted"/>
<dbReference type="EMBL" id="OVEO01000012">
    <property type="protein sequence ID" value="SPQ99738.1"/>
    <property type="molecule type" value="Genomic_DNA"/>
</dbReference>
<gene>
    <name evidence="2" type="ORF">PBRA_003386</name>
    <name evidence="3" type="ORF">PLBR_LOCUS6953</name>
</gene>
<name>A0A0G4J8U1_PLABS</name>
<evidence type="ECO:0000313" key="3">
    <source>
        <dbReference type="EMBL" id="SPQ99738.1"/>
    </source>
</evidence>
<keyword evidence="3" id="KW-0496">Mitochondrion</keyword>